<evidence type="ECO:0000313" key="2">
    <source>
        <dbReference type="Proteomes" id="UP001152888"/>
    </source>
</evidence>
<sequence>MPQYFCLISARWGHYREPSDKVW</sequence>
<proteinExistence type="predicted"/>
<organism evidence="1 2">
    <name type="scientific">Acanthoscelides obtectus</name>
    <name type="common">Bean weevil</name>
    <name type="synonym">Bruchus obtectus</name>
    <dbReference type="NCBI Taxonomy" id="200917"/>
    <lineage>
        <taxon>Eukaryota</taxon>
        <taxon>Metazoa</taxon>
        <taxon>Ecdysozoa</taxon>
        <taxon>Arthropoda</taxon>
        <taxon>Hexapoda</taxon>
        <taxon>Insecta</taxon>
        <taxon>Pterygota</taxon>
        <taxon>Neoptera</taxon>
        <taxon>Endopterygota</taxon>
        <taxon>Coleoptera</taxon>
        <taxon>Polyphaga</taxon>
        <taxon>Cucujiformia</taxon>
        <taxon>Chrysomeloidea</taxon>
        <taxon>Chrysomelidae</taxon>
        <taxon>Bruchinae</taxon>
        <taxon>Bruchini</taxon>
        <taxon>Acanthoscelides</taxon>
    </lineage>
</organism>
<keyword evidence="2" id="KW-1185">Reference proteome</keyword>
<protein>
    <submittedName>
        <fullName evidence="1">Uncharacterized protein</fullName>
    </submittedName>
</protein>
<gene>
    <name evidence="1" type="ORF">ACAOBT_LOCUS1666</name>
</gene>
<dbReference type="EMBL" id="CAKOFQ010006666">
    <property type="protein sequence ID" value="CAH1956610.1"/>
    <property type="molecule type" value="Genomic_DNA"/>
</dbReference>
<comment type="caution">
    <text evidence="1">The sequence shown here is derived from an EMBL/GenBank/DDBJ whole genome shotgun (WGS) entry which is preliminary data.</text>
</comment>
<accession>A0A9P0JKS2</accession>
<name>A0A9P0JKS2_ACAOB</name>
<dbReference type="Proteomes" id="UP001152888">
    <property type="component" value="Unassembled WGS sequence"/>
</dbReference>
<evidence type="ECO:0000313" key="1">
    <source>
        <dbReference type="EMBL" id="CAH1956610.1"/>
    </source>
</evidence>
<dbReference type="AlphaFoldDB" id="A0A9P0JKS2"/>
<reference evidence="1" key="1">
    <citation type="submission" date="2022-03" db="EMBL/GenBank/DDBJ databases">
        <authorList>
            <person name="Sayadi A."/>
        </authorList>
    </citation>
    <scope>NUCLEOTIDE SEQUENCE</scope>
</reference>